<evidence type="ECO:0000313" key="2">
    <source>
        <dbReference type="EMBL" id="CEN46264.1"/>
    </source>
</evidence>
<keyword evidence="1" id="KW-1133">Transmembrane helix</keyword>
<keyword evidence="4" id="KW-1185">Reference proteome</keyword>
<name>A0A0B7I6D8_9FLAO</name>
<dbReference type="EMBL" id="NSDI01000006">
    <property type="protein sequence ID" value="RIY36344.1"/>
    <property type="molecule type" value="Genomic_DNA"/>
</dbReference>
<reference evidence="2 4" key="1">
    <citation type="submission" date="2015-01" db="EMBL/GenBank/DDBJ databases">
        <authorList>
            <person name="Xiang T."/>
            <person name="Song Y."/>
            <person name="Huang L."/>
            <person name="Wang B."/>
            <person name="Wu P."/>
        </authorList>
    </citation>
    <scope>NUCLEOTIDE SEQUENCE [LARGE SCALE GENOMIC DNA]</scope>
    <source>
        <strain evidence="2 4">CcD38</strain>
    </source>
</reference>
<evidence type="ECO:0000256" key="1">
    <source>
        <dbReference type="SAM" id="Phobius"/>
    </source>
</evidence>
<feature type="transmembrane region" description="Helical" evidence="1">
    <location>
        <begin position="106"/>
        <end position="123"/>
    </location>
</feature>
<dbReference type="Proteomes" id="UP000045051">
    <property type="component" value="Unassembled WGS sequence"/>
</dbReference>
<sequence length="148" mass="16919">MKQIIKKSLIGIGLYLLAGILFSGYHHYMFITFLLLNIFVSYFVVRNKEKKEARHNLIWINAPILSLLLITSFFTDGIRVVIPYLIFSILGTISLYYYVTSPSKKVAFFVVGLVLITVGVFSFESISGVSDTFDGSYYFDLYKKIVNK</sequence>
<feature type="transmembrane region" description="Helical" evidence="1">
    <location>
        <begin position="28"/>
        <end position="45"/>
    </location>
</feature>
<gene>
    <name evidence="2" type="ORF">CCAND38_330014</name>
    <name evidence="3" type="ORF">CKY20_07630</name>
</gene>
<proteinExistence type="predicted"/>
<protein>
    <submittedName>
        <fullName evidence="2">Uncharacterized protein</fullName>
    </submittedName>
</protein>
<keyword evidence="1" id="KW-0472">Membrane</keyword>
<dbReference type="Proteomes" id="UP000265497">
    <property type="component" value="Unassembled WGS sequence"/>
</dbReference>
<accession>A0A0B7I6D8</accession>
<dbReference type="AlphaFoldDB" id="A0A0B7I6D8"/>
<dbReference type="EMBL" id="CDOI01000144">
    <property type="protein sequence ID" value="CEN46264.1"/>
    <property type="molecule type" value="Genomic_DNA"/>
</dbReference>
<evidence type="ECO:0000313" key="3">
    <source>
        <dbReference type="EMBL" id="RIY36344.1"/>
    </source>
</evidence>
<reference evidence="3 5" key="2">
    <citation type="submission" date="2017-08" db="EMBL/GenBank/DDBJ databases">
        <title>Capnocytophaga canis 17-158 assembly.</title>
        <authorList>
            <person name="Gulvik C.A."/>
        </authorList>
    </citation>
    <scope>NUCLEOTIDE SEQUENCE [LARGE SCALE GENOMIC DNA]</scope>
    <source>
        <strain evidence="3 5">17-158</strain>
    </source>
</reference>
<feature type="transmembrane region" description="Helical" evidence="1">
    <location>
        <begin position="57"/>
        <end position="75"/>
    </location>
</feature>
<feature type="transmembrane region" description="Helical" evidence="1">
    <location>
        <begin position="81"/>
        <end position="99"/>
    </location>
</feature>
<evidence type="ECO:0000313" key="5">
    <source>
        <dbReference type="Proteomes" id="UP000265497"/>
    </source>
</evidence>
<evidence type="ECO:0000313" key="4">
    <source>
        <dbReference type="Proteomes" id="UP000045051"/>
    </source>
</evidence>
<keyword evidence="1" id="KW-0812">Transmembrane</keyword>
<organism evidence="2 4">
    <name type="scientific">Capnocytophaga canis</name>
    <dbReference type="NCBI Taxonomy" id="1848903"/>
    <lineage>
        <taxon>Bacteria</taxon>
        <taxon>Pseudomonadati</taxon>
        <taxon>Bacteroidota</taxon>
        <taxon>Flavobacteriia</taxon>
        <taxon>Flavobacteriales</taxon>
        <taxon>Flavobacteriaceae</taxon>
        <taxon>Capnocytophaga</taxon>
    </lineage>
</organism>
<feature type="transmembrane region" description="Helical" evidence="1">
    <location>
        <begin position="7"/>
        <end position="22"/>
    </location>
</feature>
<dbReference type="RefSeq" id="WP_042344274.1">
    <property type="nucleotide sequence ID" value="NZ_CDOI01000144.1"/>
</dbReference>